<feature type="transmembrane region" description="Helical" evidence="6">
    <location>
        <begin position="12"/>
        <end position="32"/>
    </location>
</feature>
<dbReference type="InterPro" id="IPR020846">
    <property type="entry name" value="MFS_dom"/>
</dbReference>
<evidence type="ECO:0000313" key="8">
    <source>
        <dbReference type="EMBL" id="OIR03957.1"/>
    </source>
</evidence>
<gene>
    <name evidence="8" type="primary">sauU_1</name>
    <name evidence="8" type="ORF">GALL_138940</name>
</gene>
<dbReference type="AlphaFoldDB" id="A0A1J5SII8"/>
<dbReference type="EMBL" id="MLJW01000061">
    <property type="protein sequence ID" value="OIR03957.1"/>
    <property type="molecule type" value="Genomic_DNA"/>
</dbReference>
<feature type="transmembrane region" description="Helical" evidence="6">
    <location>
        <begin position="319"/>
        <end position="336"/>
    </location>
</feature>
<keyword evidence="4 6" id="KW-1133">Transmembrane helix</keyword>
<organism evidence="8">
    <name type="scientific">mine drainage metagenome</name>
    <dbReference type="NCBI Taxonomy" id="410659"/>
    <lineage>
        <taxon>unclassified sequences</taxon>
        <taxon>metagenomes</taxon>
        <taxon>ecological metagenomes</taxon>
    </lineage>
</organism>
<evidence type="ECO:0000259" key="7">
    <source>
        <dbReference type="PROSITE" id="PS50850"/>
    </source>
</evidence>
<dbReference type="PANTHER" id="PTHR23505:SF79">
    <property type="entry name" value="PROTEIN SPINSTER"/>
    <property type="match status" value="1"/>
</dbReference>
<reference evidence="8" key="1">
    <citation type="submission" date="2016-10" db="EMBL/GenBank/DDBJ databases">
        <title>Sequence of Gallionella enrichment culture.</title>
        <authorList>
            <person name="Poehlein A."/>
            <person name="Muehling M."/>
            <person name="Daniel R."/>
        </authorList>
    </citation>
    <scope>NUCLEOTIDE SEQUENCE</scope>
</reference>
<feature type="transmembrane region" description="Helical" evidence="6">
    <location>
        <begin position="296"/>
        <end position="313"/>
    </location>
</feature>
<dbReference type="PROSITE" id="PS50850">
    <property type="entry name" value="MFS"/>
    <property type="match status" value="1"/>
</dbReference>
<protein>
    <submittedName>
        <fullName evidence="8">Putative sulfoacetate transporter SauU</fullName>
    </submittedName>
</protein>
<keyword evidence="2" id="KW-0813">Transport</keyword>
<feature type="transmembrane region" description="Helical" evidence="6">
    <location>
        <begin position="266"/>
        <end position="284"/>
    </location>
</feature>
<feature type="transmembrane region" description="Helical" evidence="6">
    <location>
        <begin position="110"/>
        <end position="129"/>
    </location>
</feature>
<evidence type="ECO:0000256" key="1">
    <source>
        <dbReference type="ARBA" id="ARBA00004141"/>
    </source>
</evidence>
<evidence type="ECO:0000256" key="5">
    <source>
        <dbReference type="ARBA" id="ARBA00023136"/>
    </source>
</evidence>
<dbReference type="GO" id="GO:0022857">
    <property type="term" value="F:transmembrane transporter activity"/>
    <property type="evidence" value="ECO:0007669"/>
    <property type="project" value="InterPro"/>
</dbReference>
<proteinExistence type="predicted"/>
<evidence type="ECO:0000256" key="3">
    <source>
        <dbReference type="ARBA" id="ARBA00022692"/>
    </source>
</evidence>
<feature type="transmembrane region" description="Helical" evidence="6">
    <location>
        <begin position="384"/>
        <end position="408"/>
    </location>
</feature>
<feature type="transmembrane region" description="Helical" evidence="6">
    <location>
        <begin position="224"/>
        <end position="246"/>
    </location>
</feature>
<feature type="transmembrane region" description="Helical" evidence="6">
    <location>
        <begin position="52"/>
        <end position="71"/>
    </location>
</feature>
<sequence>MFKSADLPRHAWLTVILLWFAGALYFLDRVVVTTMHNSLISAIPMTDAQYGLQISIFFWVYCVLSPVAGYVSDRFRRSRVIAGSLLAWSVITLLTGYARSFEGLMTMRVLLAFGEACYYSAAVALICDYHRGSTRSLANGLHVTGLMIGGAGAGIGGWLADTKGWSFTFYALGAIGIVYSLMIFLFLKDAPKEHEEAREAGGAKPDQPETSFADAFRSLFSSGAFWLAFCFWGLLGIIMGLVVGWMPTYIMERFHLTQGTAGFVSTGYSSVASFIGVLGGGALSDAWSRRNRYARILVPAIGLCIAAPGVFLVASSKVLFLSIAGLCLYALTRSFTDSNLMPILCMIVDPRYRATAYGYLDMLSFLMSGLAIFLGGVLRDAHVGLSTMLSFSALSVIGCAALLFALAVKARRLEAKDA</sequence>
<dbReference type="InterPro" id="IPR011701">
    <property type="entry name" value="MFS"/>
</dbReference>
<feature type="domain" description="Major facilitator superfamily (MFS) profile" evidence="7">
    <location>
        <begin position="14"/>
        <end position="413"/>
    </location>
</feature>
<name>A0A1J5SII8_9ZZZZ</name>
<comment type="caution">
    <text evidence="8">The sequence shown here is derived from an EMBL/GenBank/DDBJ whole genome shotgun (WGS) entry which is preliminary data.</text>
</comment>
<feature type="transmembrane region" description="Helical" evidence="6">
    <location>
        <begin position="141"/>
        <end position="159"/>
    </location>
</feature>
<evidence type="ECO:0000256" key="6">
    <source>
        <dbReference type="SAM" id="Phobius"/>
    </source>
</evidence>
<keyword evidence="3 6" id="KW-0812">Transmembrane</keyword>
<accession>A0A1J5SII8</accession>
<evidence type="ECO:0000256" key="4">
    <source>
        <dbReference type="ARBA" id="ARBA00022989"/>
    </source>
</evidence>
<dbReference type="PANTHER" id="PTHR23505">
    <property type="entry name" value="SPINSTER"/>
    <property type="match status" value="1"/>
</dbReference>
<dbReference type="Gene3D" id="1.20.1250.20">
    <property type="entry name" value="MFS general substrate transporter like domains"/>
    <property type="match status" value="2"/>
</dbReference>
<keyword evidence="5 6" id="KW-0472">Membrane</keyword>
<feature type="transmembrane region" description="Helical" evidence="6">
    <location>
        <begin position="80"/>
        <end position="98"/>
    </location>
</feature>
<feature type="transmembrane region" description="Helical" evidence="6">
    <location>
        <begin position="165"/>
        <end position="187"/>
    </location>
</feature>
<evidence type="ECO:0000256" key="2">
    <source>
        <dbReference type="ARBA" id="ARBA00022448"/>
    </source>
</evidence>
<feature type="transmembrane region" description="Helical" evidence="6">
    <location>
        <begin position="357"/>
        <end position="378"/>
    </location>
</feature>
<dbReference type="InterPro" id="IPR044770">
    <property type="entry name" value="MFS_spinster-like"/>
</dbReference>
<dbReference type="SUPFAM" id="SSF103473">
    <property type="entry name" value="MFS general substrate transporter"/>
    <property type="match status" value="1"/>
</dbReference>
<dbReference type="GO" id="GO:0016020">
    <property type="term" value="C:membrane"/>
    <property type="evidence" value="ECO:0007669"/>
    <property type="project" value="UniProtKB-SubCell"/>
</dbReference>
<comment type="subcellular location">
    <subcellularLocation>
        <location evidence="1">Membrane</location>
        <topology evidence="1">Multi-pass membrane protein</topology>
    </subcellularLocation>
</comment>
<dbReference type="Pfam" id="PF07690">
    <property type="entry name" value="MFS_1"/>
    <property type="match status" value="1"/>
</dbReference>
<dbReference type="InterPro" id="IPR036259">
    <property type="entry name" value="MFS_trans_sf"/>
</dbReference>